<name>A0A367JU46_RHIST</name>
<dbReference type="AlphaFoldDB" id="A0A367JU46"/>
<comment type="caution">
    <text evidence="1">The sequence shown here is derived from an EMBL/GenBank/DDBJ whole genome shotgun (WGS) entry which is preliminary data.</text>
</comment>
<protein>
    <submittedName>
        <fullName evidence="1">Uncharacterized protein</fullName>
    </submittedName>
</protein>
<sequence length="244" mass="27578">MQQRLIQSEQFVFQPSAEPQPSTTTNMDLEQSLHSLEIETLIRKLLGQSDLSLATFLQLDLVASVIIPSSHTPVISASESIISAVFPCNNRTKRPDRETRFPTLLRTFRVVIANGYIQSTSNLHRLLGTSMESTGSVDLRPLLDTQIFIFIQSFDRPKQLGALLRDSLFPPKPTTTFSTGKWKTFWDLPIPPGVLTVRYRAIHHKLPNKSLLHNVVPDSFPSATCIHYPQTEDTLNLFLYDLPH</sequence>
<accession>A0A367JU46</accession>
<dbReference type="OrthoDB" id="2273311at2759"/>
<evidence type="ECO:0000313" key="1">
    <source>
        <dbReference type="EMBL" id="RCH93502.1"/>
    </source>
</evidence>
<dbReference type="STRING" id="4846.A0A367JU46"/>
<proteinExistence type="predicted"/>
<reference evidence="1 2" key="1">
    <citation type="journal article" date="2018" name="G3 (Bethesda)">
        <title>Phylogenetic and Phylogenomic Definition of Rhizopus Species.</title>
        <authorList>
            <person name="Gryganskyi A.P."/>
            <person name="Golan J."/>
            <person name="Dolatabadi S."/>
            <person name="Mondo S."/>
            <person name="Robb S."/>
            <person name="Idnurm A."/>
            <person name="Muszewska A."/>
            <person name="Steczkiewicz K."/>
            <person name="Masonjones S."/>
            <person name="Liao H.L."/>
            <person name="Gajdeczka M.T."/>
            <person name="Anike F."/>
            <person name="Vuek A."/>
            <person name="Anishchenko I.M."/>
            <person name="Voigt K."/>
            <person name="de Hoog G.S."/>
            <person name="Smith M.E."/>
            <person name="Heitman J."/>
            <person name="Vilgalys R."/>
            <person name="Stajich J.E."/>
        </authorList>
    </citation>
    <scope>NUCLEOTIDE SEQUENCE [LARGE SCALE GENOMIC DNA]</scope>
    <source>
        <strain evidence="1 2">LSU 92-RS-03</strain>
    </source>
</reference>
<organism evidence="1 2">
    <name type="scientific">Rhizopus stolonifer</name>
    <name type="common">Rhizopus nigricans</name>
    <dbReference type="NCBI Taxonomy" id="4846"/>
    <lineage>
        <taxon>Eukaryota</taxon>
        <taxon>Fungi</taxon>
        <taxon>Fungi incertae sedis</taxon>
        <taxon>Mucoromycota</taxon>
        <taxon>Mucoromycotina</taxon>
        <taxon>Mucoromycetes</taxon>
        <taxon>Mucorales</taxon>
        <taxon>Mucorineae</taxon>
        <taxon>Rhizopodaceae</taxon>
        <taxon>Rhizopus</taxon>
    </lineage>
</organism>
<evidence type="ECO:0000313" key="2">
    <source>
        <dbReference type="Proteomes" id="UP000253551"/>
    </source>
</evidence>
<gene>
    <name evidence="1" type="ORF">CU098_009423</name>
</gene>
<dbReference type="Proteomes" id="UP000253551">
    <property type="component" value="Unassembled WGS sequence"/>
</dbReference>
<keyword evidence="2" id="KW-1185">Reference proteome</keyword>
<dbReference type="EMBL" id="PJQM01002684">
    <property type="protein sequence ID" value="RCH93502.1"/>
    <property type="molecule type" value="Genomic_DNA"/>
</dbReference>